<dbReference type="Proteomes" id="UP000256695">
    <property type="component" value="Unassembled WGS sequence"/>
</dbReference>
<gene>
    <name evidence="2" type="ORF">CQA57_02100</name>
</gene>
<dbReference type="AlphaFoldDB" id="A0A3D8JAU9"/>
<dbReference type="NCBIfam" id="NF033805">
    <property type="entry name" value="invasion_CiaB"/>
    <property type="match status" value="1"/>
</dbReference>
<sequence>MKKNNIKQDLQALLQKNMQLDAEIFRLYESIDLEIELFHKIQQEFHEIDLILDKKMKIAILDRIVKLQETSLIQELRQRKYSQDLIEKIQDKLLKFNIDFYARRHQELLDFIEEKELFSEFYRCIFRGVHDIGLSINIFFVQWKNKIFKEIYATLSETYTHKEMLKILQNTMDRDNGEVADRSYSIVQKGDCDDFEKLSYASAFCEISSQIAKKIIKILERLQVLEDELFDQKDLYLQYFLALKQVFLEKDCDLLIQKWRQVDEYWIQIDTPFQICHFFEYYEDRYRHCVSPEWDLRICYLEDSDFVSNSIIACFDYFASQTGLNKQSYEQTLRVLKTTKSYRASFGLFYGSQNNGLFSAQVIPNDETLMKQYGKKIFAFPDRVRMIAINKPKLWLHYEVFGGKIMSEYFDILQNQPELWERVYTISTNGHEFGHILWMEDDTQVLMNKSGHFKNIEEFKATSGGLVGYFLQDDENCIQALMLDHLMRCINILGYREQEEMLPYYYEVLLHLYGAFETGVLIFDEHAKGNKLKVIKEKYQSFKKWYLDAYKELVLLYQNKRDAKEWLERYMDSSTRSLHLKNANDFVQWYWKQYQEYGRRIL</sequence>
<dbReference type="EMBL" id="NXLX01000003">
    <property type="protein sequence ID" value="RDU74295.1"/>
    <property type="molecule type" value="Genomic_DNA"/>
</dbReference>
<dbReference type="InterPro" id="IPR057219">
    <property type="entry name" value="DUF7897"/>
</dbReference>
<keyword evidence="3" id="KW-1185">Reference proteome</keyword>
<comment type="caution">
    <text evidence="2">The sequence shown here is derived from an EMBL/GenBank/DDBJ whole genome shotgun (WGS) entry which is preliminary data.</text>
</comment>
<name>A0A3D8JAU9_9HELI</name>
<organism evidence="2 3">
    <name type="scientific">Helicobacter anseris</name>
    <dbReference type="NCBI Taxonomy" id="375926"/>
    <lineage>
        <taxon>Bacteria</taxon>
        <taxon>Pseudomonadati</taxon>
        <taxon>Campylobacterota</taxon>
        <taxon>Epsilonproteobacteria</taxon>
        <taxon>Campylobacterales</taxon>
        <taxon>Helicobacteraceae</taxon>
        <taxon>Helicobacter</taxon>
    </lineage>
</organism>
<evidence type="ECO:0000259" key="1">
    <source>
        <dbReference type="Pfam" id="PF25448"/>
    </source>
</evidence>
<protein>
    <recommendedName>
        <fullName evidence="1">DUF7897 domain-containing protein</fullName>
    </recommendedName>
</protein>
<dbReference type="OrthoDB" id="5372053at2"/>
<dbReference type="RefSeq" id="WP_115578590.1">
    <property type="nucleotide sequence ID" value="NZ_NXLX01000003.1"/>
</dbReference>
<accession>A0A3D8JAU9</accession>
<evidence type="ECO:0000313" key="3">
    <source>
        <dbReference type="Proteomes" id="UP000256695"/>
    </source>
</evidence>
<dbReference type="Pfam" id="PF25448">
    <property type="entry name" value="DUF7897"/>
    <property type="match status" value="1"/>
</dbReference>
<feature type="domain" description="DUF7897" evidence="1">
    <location>
        <begin position="8"/>
        <end position="601"/>
    </location>
</feature>
<evidence type="ECO:0000313" key="2">
    <source>
        <dbReference type="EMBL" id="RDU74295.1"/>
    </source>
</evidence>
<proteinExistence type="predicted"/>
<reference evidence="2 3" key="1">
    <citation type="submission" date="2018-04" db="EMBL/GenBank/DDBJ databases">
        <title>Novel Campyloabacter and Helicobacter Species and Strains.</title>
        <authorList>
            <person name="Mannion A.J."/>
            <person name="Shen Z."/>
            <person name="Fox J.G."/>
        </authorList>
    </citation>
    <scope>NUCLEOTIDE SEQUENCE [LARGE SCALE GENOMIC DNA]</scope>
    <source>
        <strain evidence="2 3">MIT 04-9362</strain>
    </source>
</reference>